<sequence length="353" mass="40661">MTSEQFEIALLSQKLRIVFSEFQSNLPTNPSQLPKYIQLTKDDPFRITRSLQFYYYSFLLPVLLLKATPPIKVDSEILRELILFVKEALPTILTNSSTIDTLIASLPSDSSPTTPLVSGVDKRMADSLTILQNESEFFVNYAWIFIINLTFKLADPNKQSFQTIMLDNSSFPDLILNSLKLPRPDIRENEVIAITNIVIGFPSMKERFMIANLVGRMFEIVDFVSLPLSESDTLFHLTNFFRCMLNPIGDDEETVFAQFPLIRVLAFDPAKSFIKFIFHDSDKLILDEEDTAALEISLCYIHRYTKNMELRSDEHDADIVSELVKWEIRTMVEMENEGTFTIVFQSLLNRTYE</sequence>
<name>A0ABQ9X6K1_9EUKA</name>
<proteinExistence type="predicted"/>
<protein>
    <submittedName>
        <fullName evidence="1">Uncharacterized protein</fullName>
    </submittedName>
</protein>
<accession>A0ABQ9X6K1</accession>
<organism evidence="1 2">
    <name type="scientific">Blattamonas nauphoetae</name>
    <dbReference type="NCBI Taxonomy" id="2049346"/>
    <lineage>
        <taxon>Eukaryota</taxon>
        <taxon>Metamonada</taxon>
        <taxon>Preaxostyla</taxon>
        <taxon>Oxymonadida</taxon>
        <taxon>Blattamonas</taxon>
    </lineage>
</organism>
<evidence type="ECO:0000313" key="2">
    <source>
        <dbReference type="Proteomes" id="UP001281761"/>
    </source>
</evidence>
<dbReference type="EMBL" id="JARBJD010000214">
    <property type="protein sequence ID" value="KAK2946944.1"/>
    <property type="molecule type" value="Genomic_DNA"/>
</dbReference>
<reference evidence="1 2" key="1">
    <citation type="journal article" date="2022" name="bioRxiv">
        <title>Genomics of Preaxostyla Flagellates Illuminates Evolutionary Transitions and the Path Towards Mitochondrial Loss.</title>
        <authorList>
            <person name="Novak L.V.F."/>
            <person name="Treitli S.C."/>
            <person name="Pyrih J."/>
            <person name="Halakuc P."/>
            <person name="Pipaliya S.V."/>
            <person name="Vacek V."/>
            <person name="Brzon O."/>
            <person name="Soukal P."/>
            <person name="Eme L."/>
            <person name="Dacks J.B."/>
            <person name="Karnkowska A."/>
            <person name="Elias M."/>
            <person name="Hampl V."/>
        </authorList>
    </citation>
    <scope>NUCLEOTIDE SEQUENCE [LARGE SCALE GENOMIC DNA]</scope>
    <source>
        <strain evidence="1">NAU3</strain>
        <tissue evidence="1">Gut</tissue>
    </source>
</reference>
<gene>
    <name evidence="1" type="ORF">BLNAU_18102</name>
</gene>
<keyword evidence="2" id="KW-1185">Reference proteome</keyword>
<dbReference type="Proteomes" id="UP001281761">
    <property type="component" value="Unassembled WGS sequence"/>
</dbReference>
<evidence type="ECO:0000313" key="1">
    <source>
        <dbReference type="EMBL" id="KAK2946944.1"/>
    </source>
</evidence>
<comment type="caution">
    <text evidence="1">The sequence shown here is derived from an EMBL/GenBank/DDBJ whole genome shotgun (WGS) entry which is preliminary data.</text>
</comment>